<reference evidence="2 3" key="1">
    <citation type="submission" date="2019-04" db="EMBL/GenBank/DDBJ databases">
        <title>Comparative genomics and transcriptomics to analyze fruiting body development in filamentous ascomycetes.</title>
        <authorList>
            <consortium name="DOE Joint Genome Institute"/>
            <person name="Lutkenhaus R."/>
            <person name="Traeger S."/>
            <person name="Breuer J."/>
            <person name="Kuo A."/>
            <person name="Lipzen A."/>
            <person name="Pangilinan J."/>
            <person name="Dilworth D."/>
            <person name="Sandor L."/>
            <person name="Poggeler S."/>
            <person name="Barry K."/>
            <person name="Grigoriev I.V."/>
            <person name="Nowrousian M."/>
        </authorList>
    </citation>
    <scope>NUCLEOTIDE SEQUENCE [LARGE SCALE GENOMIC DNA]</scope>
    <source>
        <strain evidence="2 3">CBS 389.68</strain>
    </source>
</reference>
<keyword evidence="3" id="KW-1185">Reference proteome</keyword>
<dbReference type="InParanoid" id="A0A4S2MLX7"/>
<protein>
    <submittedName>
        <fullName evidence="2">Uncharacterized protein</fullName>
    </submittedName>
</protein>
<dbReference type="EMBL" id="ML220147">
    <property type="protein sequence ID" value="TGZ77935.1"/>
    <property type="molecule type" value="Genomic_DNA"/>
</dbReference>
<sequence length="174" mass="19244">MKHPHHEVEASPGSAKGLGDHRRHHAVKRDDTGKIVAHHLTRNKSRASRAQDENVFFRSMKTTHRNHQEEHTHITTTSNTNKLSRALGVAVGAKLLVSSASGCTGDLIRRPVEVVRHCTTSVRLAKREGGELDEFPASSFSGSGVAVAVCAHDVERKLLYLSTNSCWKMFVIHR</sequence>
<proteinExistence type="predicted"/>
<dbReference type="Proteomes" id="UP000298138">
    <property type="component" value="Unassembled WGS sequence"/>
</dbReference>
<organism evidence="2 3">
    <name type="scientific">Ascodesmis nigricans</name>
    <dbReference type="NCBI Taxonomy" id="341454"/>
    <lineage>
        <taxon>Eukaryota</taxon>
        <taxon>Fungi</taxon>
        <taxon>Dikarya</taxon>
        <taxon>Ascomycota</taxon>
        <taxon>Pezizomycotina</taxon>
        <taxon>Pezizomycetes</taxon>
        <taxon>Pezizales</taxon>
        <taxon>Ascodesmidaceae</taxon>
        <taxon>Ascodesmis</taxon>
    </lineage>
</organism>
<evidence type="ECO:0000313" key="3">
    <source>
        <dbReference type="Proteomes" id="UP000298138"/>
    </source>
</evidence>
<gene>
    <name evidence="2" type="ORF">EX30DRAFT_343679</name>
</gene>
<feature type="region of interest" description="Disordered" evidence="1">
    <location>
        <begin position="1"/>
        <end position="29"/>
    </location>
</feature>
<evidence type="ECO:0000256" key="1">
    <source>
        <dbReference type="SAM" id="MobiDB-lite"/>
    </source>
</evidence>
<dbReference type="AlphaFoldDB" id="A0A4S2MLX7"/>
<name>A0A4S2MLX7_9PEZI</name>
<evidence type="ECO:0000313" key="2">
    <source>
        <dbReference type="EMBL" id="TGZ77935.1"/>
    </source>
</evidence>
<accession>A0A4S2MLX7</accession>